<gene>
    <name evidence="12" type="ORF">DWY25_11365</name>
</gene>
<dbReference type="Gene3D" id="3.50.50.60">
    <property type="entry name" value="FAD/NAD(P)-binding domain"/>
    <property type="match status" value="1"/>
</dbReference>
<name>A0A412FWX3_9FIRM</name>
<evidence type="ECO:0000256" key="3">
    <source>
        <dbReference type="ARBA" id="ARBA00008040"/>
    </source>
</evidence>
<proteinExistence type="inferred from homology"/>
<dbReference type="EC" id="1.3.99.33" evidence="4"/>
<organism evidence="12 13">
    <name type="scientific">Holdemania filiformis</name>
    <dbReference type="NCBI Taxonomy" id="61171"/>
    <lineage>
        <taxon>Bacteria</taxon>
        <taxon>Bacillati</taxon>
        <taxon>Bacillota</taxon>
        <taxon>Erysipelotrichia</taxon>
        <taxon>Erysipelotrichales</taxon>
        <taxon>Erysipelotrichaceae</taxon>
        <taxon>Holdemania</taxon>
    </lineage>
</organism>
<feature type="domain" description="FMN-binding" evidence="11">
    <location>
        <begin position="48"/>
        <end position="122"/>
    </location>
</feature>
<dbReference type="SMART" id="SM00900">
    <property type="entry name" value="FMN_bind"/>
    <property type="match status" value="1"/>
</dbReference>
<evidence type="ECO:0000256" key="4">
    <source>
        <dbReference type="ARBA" id="ARBA00013137"/>
    </source>
</evidence>
<dbReference type="GO" id="GO:0010181">
    <property type="term" value="F:FMN binding"/>
    <property type="evidence" value="ECO:0007669"/>
    <property type="project" value="InterPro"/>
</dbReference>
<comment type="cofactor">
    <cofactor evidence="1">
        <name>FMN</name>
        <dbReference type="ChEBI" id="CHEBI:58210"/>
    </cofactor>
</comment>
<keyword evidence="7" id="KW-0274">FAD</keyword>
<dbReference type="Gene3D" id="3.90.700.10">
    <property type="entry name" value="Succinate dehydrogenase/fumarate reductase flavoprotein, catalytic domain"/>
    <property type="match status" value="1"/>
</dbReference>
<evidence type="ECO:0000313" key="12">
    <source>
        <dbReference type="EMBL" id="RGR72657.1"/>
    </source>
</evidence>
<dbReference type="SUPFAM" id="SSF56425">
    <property type="entry name" value="Succinate dehydrogenase/fumarate reductase flavoprotein, catalytic domain"/>
    <property type="match status" value="1"/>
</dbReference>
<keyword evidence="10" id="KW-0732">Signal</keyword>
<feature type="signal peptide" evidence="10">
    <location>
        <begin position="1"/>
        <end position="24"/>
    </location>
</feature>
<keyword evidence="8" id="KW-0560">Oxidoreductase</keyword>
<comment type="catalytic activity">
    <reaction evidence="9">
        <text>dihydrourocanate + A = urocanate + AH2</text>
        <dbReference type="Rhea" id="RHEA:36059"/>
        <dbReference type="ChEBI" id="CHEBI:13193"/>
        <dbReference type="ChEBI" id="CHEBI:17499"/>
        <dbReference type="ChEBI" id="CHEBI:27247"/>
        <dbReference type="ChEBI" id="CHEBI:72991"/>
        <dbReference type="EC" id="1.3.99.33"/>
    </reaction>
</comment>
<dbReference type="InterPro" id="IPR007329">
    <property type="entry name" value="FMN-bd"/>
</dbReference>
<dbReference type="InterPro" id="IPR036188">
    <property type="entry name" value="FAD/NAD-bd_sf"/>
</dbReference>
<dbReference type="AlphaFoldDB" id="A0A412FWX3"/>
<dbReference type="GO" id="GO:0016020">
    <property type="term" value="C:membrane"/>
    <property type="evidence" value="ECO:0007669"/>
    <property type="project" value="InterPro"/>
</dbReference>
<dbReference type="InterPro" id="IPR027477">
    <property type="entry name" value="Succ_DH/fumarate_Rdtase_cat_sf"/>
</dbReference>
<evidence type="ECO:0000313" key="13">
    <source>
        <dbReference type="Proteomes" id="UP000284178"/>
    </source>
</evidence>
<dbReference type="RefSeq" id="WP_117895336.1">
    <property type="nucleotide sequence ID" value="NZ_CABJCV010000014.1"/>
</dbReference>
<dbReference type="Gene3D" id="3.90.1010.20">
    <property type="match status" value="1"/>
</dbReference>
<dbReference type="EMBL" id="QRUP01000014">
    <property type="protein sequence ID" value="RGR72657.1"/>
    <property type="molecule type" value="Genomic_DNA"/>
</dbReference>
<dbReference type="InterPro" id="IPR003953">
    <property type="entry name" value="FAD-dep_OxRdtase_2_FAD-bd"/>
</dbReference>
<evidence type="ECO:0000259" key="11">
    <source>
        <dbReference type="SMART" id="SM00900"/>
    </source>
</evidence>
<protein>
    <recommendedName>
        <fullName evidence="5">Urocanate reductase</fullName>
        <ecNumber evidence="4">1.3.99.33</ecNumber>
    </recommendedName>
</protein>
<keyword evidence="6" id="KW-0285">Flavoprotein</keyword>
<dbReference type="InterPro" id="IPR050315">
    <property type="entry name" value="FAD-oxidoreductase_2"/>
</dbReference>
<sequence>MRSAKKLTTSFISLLLMVSLTGCQNEPTSQPVSSTGYTPGTYEGVGAGMNGEVHVAVTFDKDSITAIEIKDNAETISISKPALTRLPQDIVQNQSLNVDLASGATISSNAVITAVGEAVKQAGGDAEALKSKAKPNLEVQPDEQTETDIVVVGSGLAGVSAALEAANQGKSVLLVEKMEAYGGSSAQSGGAVCYTLEDSDFTEQDYAEWLIQMGHDGENINEELVRKIASMTGDSLEFLRDQAGVDISFPVRETLAHNTVSYLVSTKKSVVLGAGGLIIEPFIEKLTAMNNVTLLNRTKAESLIVNDTGAVCGIQAVRADGSSLTVKADSVILATGGWDRNSELTEKLAPGFVNSVHLTGTGNTGDGILMAEAIGAAINEQLPACVDGFMGLPVTLTSDFILVNQQGERFVNESAVNIEVFNAIARQESGIHYYIYDANELFEFVNTTDRAALEAAAEAGTVLSADTIEELAEQIKVDPSTLRATVDRYNSFAGTQDSDFGKDMTNVQPFENGPFYAMSGVPYIMTAYGGPVVDEECHVLNQEGHIISGLYAAGELAASNWTGQDSIGHGMSLQDALSTGRIAALSASRK</sequence>
<evidence type="ECO:0000256" key="8">
    <source>
        <dbReference type="ARBA" id="ARBA00023002"/>
    </source>
</evidence>
<evidence type="ECO:0000256" key="10">
    <source>
        <dbReference type="SAM" id="SignalP"/>
    </source>
</evidence>
<dbReference type="Proteomes" id="UP000284178">
    <property type="component" value="Unassembled WGS sequence"/>
</dbReference>
<dbReference type="GeneID" id="83015991"/>
<evidence type="ECO:0000256" key="9">
    <source>
        <dbReference type="ARBA" id="ARBA00049922"/>
    </source>
</evidence>
<evidence type="ECO:0000256" key="7">
    <source>
        <dbReference type="ARBA" id="ARBA00022827"/>
    </source>
</evidence>
<reference evidence="12 13" key="1">
    <citation type="submission" date="2018-08" db="EMBL/GenBank/DDBJ databases">
        <title>A genome reference for cultivated species of the human gut microbiota.</title>
        <authorList>
            <person name="Zou Y."/>
            <person name="Xue W."/>
            <person name="Luo G."/>
        </authorList>
    </citation>
    <scope>NUCLEOTIDE SEQUENCE [LARGE SCALE GENOMIC DNA]</scope>
    <source>
        <strain evidence="12 13">AF24-29</strain>
    </source>
</reference>
<comment type="cofactor">
    <cofactor evidence="2">
        <name>FAD</name>
        <dbReference type="ChEBI" id="CHEBI:57692"/>
    </cofactor>
</comment>
<keyword evidence="13" id="KW-1185">Reference proteome</keyword>
<evidence type="ECO:0000256" key="5">
    <source>
        <dbReference type="ARBA" id="ARBA00015872"/>
    </source>
</evidence>
<accession>A0A412FWX3</accession>
<dbReference type="PROSITE" id="PS51257">
    <property type="entry name" value="PROKAR_LIPOPROTEIN"/>
    <property type="match status" value="1"/>
</dbReference>
<evidence type="ECO:0000256" key="6">
    <source>
        <dbReference type="ARBA" id="ARBA00022630"/>
    </source>
</evidence>
<evidence type="ECO:0000256" key="1">
    <source>
        <dbReference type="ARBA" id="ARBA00001917"/>
    </source>
</evidence>
<dbReference type="GO" id="GO:0033765">
    <property type="term" value="F:steroid dehydrogenase activity, acting on the CH-CH group of donors"/>
    <property type="evidence" value="ECO:0007669"/>
    <property type="project" value="UniProtKB-ARBA"/>
</dbReference>
<comment type="similarity">
    <text evidence="3">Belongs to the FAD-dependent oxidoreductase 2 family. FRD/SDH subfamily.</text>
</comment>
<comment type="caution">
    <text evidence="12">The sequence shown here is derived from an EMBL/GenBank/DDBJ whole genome shotgun (WGS) entry which is preliminary data.</text>
</comment>
<dbReference type="SUPFAM" id="SSF51905">
    <property type="entry name" value="FAD/NAD(P)-binding domain"/>
    <property type="match status" value="1"/>
</dbReference>
<dbReference type="PANTHER" id="PTHR43400:SF7">
    <property type="entry name" value="FAD-DEPENDENT OXIDOREDUCTASE 2 FAD BINDING DOMAIN-CONTAINING PROTEIN"/>
    <property type="match status" value="1"/>
</dbReference>
<dbReference type="Pfam" id="PF00890">
    <property type="entry name" value="FAD_binding_2"/>
    <property type="match status" value="1"/>
</dbReference>
<evidence type="ECO:0000256" key="2">
    <source>
        <dbReference type="ARBA" id="ARBA00001974"/>
    </source>
</evidence>
<dbReference type="PANTHER" id="PTHR43400">
    <property type="entry name" value="FUMARATE REDUCTASE"/>
    <property type="match status" value="1"/>
</dbReference>
<dbReference type="Pfam" id="PF04205">
    <property type="entry name" value="FMN_bind"/>
    <property type="match status" value="1"/>
</dbReference>
<feature type="chain" id="PRO_5039158222" description="Urocanate reductase" evidence="10">
    <location>
        <begin position="25"/>
        <end position="590"/>
    </location>
</feature>